<protein>
    <submittedName>
        <fullName evidence="4">Phosphoribosyltransferase</fullName>
    </submittedName>
</protein>
<organism evidence="4 5">
    <name type="scientific">Acidianus hospitalis</name>
    <dbReference type="NCBI Taxonomy" id="563177"/>
    <lineage>
        <taxon>Archaea</taxon>
        <taxon>Thermoproteota</taxon>
        <taxon>Thermoprotei</taxon>
        <taxon>Sulfolobales</taxon>
        <taxon>Sulfolobaceae</taxon>
        <taxon>Acidianus</taxon>
    </lineage>
</organism>
<dbReference type="SUPFAM" id="SSF53271">
    <property type="entry name" value="PRTase-like"/>
    <property type="match status" value="1"/>
</dbReference>
<accession>A0A2T9X8H2</accession>
<evidence type="ECO:0000313" key="4">
    <source>
        <dbReference type="EMBL" id="PVU76335.1"/>
    </source>
</evidence>
<dbReference type="Gene3D" id="3.40.50.2020">
    <property type="match status" value="1"/>
</dbReference>
<keyword evidence="2" id="KW-0660">Purine salvage</keyword>
<reference evidence="4 5" key="1">
    <citation type="journal article" date="2015" name="Appl. Environ. Microbiol.">
        <title>Nanoarchaeota, Their Sulfolobales Host, and Nanoarchaeota Virus Distribution across Yellowstone National Park Hot Springs.</title>
        <authorList>
            <person name="Munson-McGee J.H."/>
            <person name="Field E.K."/>
            <person name="Bateson M."/>
            <person name="Rooney C."/>
            <person name="Stepanauskas R."/>
            <person name="Young M.J."/>
        </authorList>
    </citation>
    <scope>NUCLEOTIDE SEQUENCE [LARGE SCALE GENOMIC DNA]</scope>
    <source>
        <strain evidence="4">SCGC AC-742_N10</strain>
    </source>
</reference>
<proteinExistence type="predicted"/>
<dbReference type="EMBL" id="QEFD01000107">
    <property type="protein sequence ID" value="PVU76335.1"/>
    <property type="molecule type" value="Genomic_DNA"/>
</dbReference>
<evidence type="ECO:0000313" key="5">
    <source>
        <dbReference type="Proteomes" id="UP000245638"/>
    </source>
</evidence>
<dbReference type="GO" id="GO:0006166">
    <property type="term" value="P:purine ribonucleoside salvage"/>
    <property type="evidence" value="ECO:0007669"/>
    <property type="project" value="UniProtKB-KW"/>
</dbReference>
<sequence>MIKVSKDKEIRNRLLAIDILRELKNSYTYKEMSEIFGIQETLICRYVNGNTVPSDVQSMEIISKVKNKEFLLKFFRNKIKILEDGYIDSSQLLLYPNLLKLLLELYLTKLMQKDAVDKIFSIATNGVPFATIASLILDKPLLIAKKHKDSINLEYYEESLKETDSVVNNIYLRKDLIKKNDRILIVDDVIKSGKTISSSIKLLQKAGARVVGILVLVGNLDNIKYLKDENIQVIFNI</sequence>
<dbReference type="GO" id="GO:0016757">
    <property type="term" value="F:glycosyltransferase activity"/>
    <property type="evidence" value="ECO:0007669"/>
    <property type="project" value="UniProtKB-KW"/>
</dbReference>
<gene>
    <name evidence="4" type="ORF">DDW13_03410</name>
</gene>
<dbReference type="InterPro" id="IPR050118">
    <property type="entry name" value="Pur/Pyrimidine_PRTase"/>
</dbReference>
<dbReference type="InterPro" id="IPR000836">
    <property type="entry name" value="PRTase_dom"/>
</dbReference>
<keyword evidence="4" id="KW-0328">Glycosyltransferase</keyword>
<dbReference type="InterPro" id="IPR029057">
    <property type="entry name" value="PRTase-like"/>
</dbReference>
<comment type="caution">
    <text evidence="4">The sequence shown here is derived from an EMBL/GenBank/DDBJ whole genome shotgun (WGS) entry which is preliminary data.</text>
</comment>
<name>A0A2T9X8H2_9CREN</name>
<evidence type="ECO:0000259" key="3">
    <source>
        <dbReference type="Pfam" id="PF00156"/>
    </source>
</evidence>
<dbReference type="PANTHER" id="PTHR43864:SF1">
    <property type="entry name" value="XANTHINE PHOSPHORIBOSYLTRANSFERASE"/>
    <property type="match status" value="1"/>
</dbReference>
<evidence type="ECO:0000256" key="2">
    <source>
        <dbReference type="ARBA" id="ARBA00022726"/>
    </source>
</evidence>
<evidence type="ECO:0000256" key="1">
    <source>
        <dbReference type="ARBA" id="ARBA00022679"/>
    </source>
</evidence>
<dbReference type="CDD" id="cd06223">
    <property type="entry name" value="PRTases_typeI"/>
    <property type="match status" value="1"/>
</dbReference>
<feature type="domain" description="Phosphoribosyltransferase" evidence="3">
    <location>
        <begin position="97"/>
        <end position="221"/>
    </location>
</feature>
<dbReference type="AlphaFoldDB" id="A0A2T9X8H2"/>
<dbReference type="Proteomes" id="UP000245638">
    <property type="component" value="Unassembled WGS sequence"/>
</dbReference>
<keyword evidence="1 4" id="KW-0808">Transferase</keyword>
<dbReference type="Pfam" id="PF00156">
    <property type="entry name" value="Pribosyltran"/>
    <property type="match status" value="1"/>
</dbReference>
<dbReference type="PANTHER" id="PTHR43864">
    <property type="entry name" value="HYPOXANTHINE/GUANINE PHOSPHORIBOSYLTRANSFERASE"/>
    <property type="match status" value="1"/>
</dbReference>